<evidence type="ECO:0000256" key="1">
    <source>
        <dbReference type="SAM" id="SignalP"/>
    </source>
</evidence>
<protein>
    <submittedName>
        <fullName evidence="2">Uncharacterized protein</fullName>
    </submittedName>
</protein>
<evidence type="ECO:0000313" key="2">
    <source>
        <dbReference type="EMBL" id="MDR6405753.1"/>
    </source>
</evidence>
<keyword evidence="3" id="KW-1185">Reference proteome</keyword>
<dbReference type="EMBL" id="JAVDQS010000007">
    <property type="protein sequence ID" value="MDR6405753.1"/>
    <property type="molecule type" value="Genomic_DNA"/>
</dbReference>
<dbReference type="RefSeq" id="WP_115979669.1">
    <property type="nucleotide sequence ID" value="NZ_JAVDQS010000007.1"/>
</dbReference>
<evidence type="ECO:0000313" key="3">
    <source>
        <dbReference type="Proteomes" id="UP001184853"/>
    </source>
</evidence>
<dbReference type="Proteomes" id="UP001184853">
    <property type="component" value="Unassembled WGS sequence"/>
</dbReference>
<gene>
    <name evidence="2" type="ORF">J2781_002687</name>
</gene>
<feature type="signal peptide" evidence="1">
    <location>
        <begin position="1"/>
        <end position="20"/>
    </location>
</feature>
<reference evidence="2 3" key="1">
    <citation type="submission" date="2023-07" db="EMBL/GenBank/DDBJ databases">
        <title>Sorghum-associated microbial communities from plants grown in Nebraska, USA.</title>
        <authorList>
            <person name="Schachtman D."/>
        </authorList>
    </citation>
    <scope>NUCLEOTIDE SEQUENCE [LARGE SCALE GENOMIC DNA]</scope>
    <source>
        <strain evidence="2 3">DS1709</strain>
    </source>
</reference>
<proteinExistence type="predicted"/>
<name>A0ABU1LG98_9FLAO</name>
<feature type="chain" id="PRO_5045606729" evidence="1">
    <location>
        <begin position="21"/>
        <end position="121"/>
    </location>
</feature>
<sequence>MKRCLLSFVLLFLTINTVFVQKDTEHWFAPYFDSTLTGFGRYVHALYLSTDSTTPFDVNIYNNNVVIGTVTISKGNPQSFTVDAAFIRTDDKWNTLKPINLGIYTKGDKPYLASLRVAQLV</sequence>
<accession>A0ABU1LG98</accession>
<comment type="caution">
    <text evidence="2">The sequence shown here is derived from an EMBL/GenBank/DDBJ whole genome shotgun (WGS) entry which is preliminary data.</text>
</comment>
<keyword evidence="1" id="KW-0732">Signal</keyword>
<organism evidence="2 3">
    <name type="scientific">Chryseobacterium geocarposphaerae</name>
    <dbReference type="NCBI Taxonomy" id="1416776"/>
    <lineage>
        <taxon>Bacteria</taxon>
        <taxon>Pseudomonadati</taxon>
        <taxon>Bacteroidota</taxon>
        <taxon>Flavobacteriia</taxon>
        <taxon>Flavobacteriales</taxon>
        <taxon>Weeksellaceae</taxon>
        <taxon>Chryseobacterium group</taxon>
        <taxon>Chryseobacterium</taxon>
    </lineage>
</organism>